<evidence type="ECO:0000259" key="2">
    <source>
        <dbReference type="Pfam" id="PF02517"/>
    </source>
</evidence>
<feature type="transmembrane region" description="Helical" evidence="1">
    <location>
        <begin position="21"/>
        <end position="38"/>
    </location>
</feature>
<keyword evidence="3" id="KW-0482">Metalloprotease</keyword>
<gene>
    <name evidence="3" type="ORF">H8S33_08135</name>
</gene>
<feature type="transmembrane region" description="Helical" evidence="1">
    <location>
        <begin position="216"/>
        <end position="237"/>
    </location>
</feature>
<dbReference type="Proteomes" id="UP000637359">
    <property type="component" value="Unassembled WGS sequence"/>
</dbReference>
<dbReference type="GO" id="GO:0004175">
    <property type="term" value="F:endopeptidase activity"/>
    <property type="evidence" value="ECO:0007669"/>
    <property type="project" value="UniProtKB-ARBA"/>
</dbReference>
<organism evidence="3 4">
    <name type="scientific">Ornithinibacillus hominis</name>
    <dbReference type="NCBI Taxonomy" id="2763055"/>
    <lineage>
        <taxon>Bacteria</taxon>
        <taxon>Bacillati</taxon>
        <taxon>Bacillota</taxon>
        <taxon>Bacilli</taxon>
        <taxon>Bacillales</taxon>
        <taxon>Bacillaceae</taxon>
        <taxon>Ornithinibacillus</taxon>
    </lineage>
</organism>
<name>A0A923L5D8_9BACI</name>
<protein>
    <submittedName>
        <fullName evidence="3">CPBP family intramembrane metalloprotease</fullName>
    </submittedName>
</protein>
<dbReference type="EMBL" id="JACOOL010000005">
    <property type="protein sequence ID" value="MBC5636782.1"/>
    <property type="molecule type" value="Genomic_DNA"/>
</dbReference>
<dbReference type="RefSeq" id="WP_186869497.1">
    <property type="nucleotide sequence ID" value="NZ_JACOOL010000005.1"/>
</dbReference>
<accession>A0A923L5D8</accession>
<evidence type="ECO:0000313" key="4">
    <source>
        <dbReference type="Proteomes" id="UP000637359"/>
    </source>
</evidence>
<evidence type="ECO:0000313" key="3">
    <source>
        <dbReference type="EMBL" id="MBC5636782.1"/>
    </source>
</evidence>
<feature type="transmembrane region" description="Helical" evidence="1">
    <location>
        <begin position="90"/>
        <end position="119"/>
    </location>
</feature>
<keyword evidence="3" id="KW-0645">Protease</keyword>
<feature type="transmembrane region" description="Helical" evidence="1">
    <location>
        <begin position="140"/>
        <end position="164"/>
    </location>
</feature>
<keyword evidence="1" id="KW-0472">Membrane</keyword>
<dbReference type="GO" id="GO:0080120">
    <property type="term" value="P:CAAX-box protein maturation"/>
    <property type="evidence" value="ECO:0007669"/>
    <property type="project" value="UniProtKB-ARBA"/>
</dbReference>
<feature type="transmembrane region" description="Helical" evidence="1">
    <location>
        <begin position="184"/>
        <end position="209"/>
    </location>
</feature>
<feature type="transmembrane region" description="Helical" evidence="1">
    <location>
        <begin position="249"/>
        <end position="270"/>
    </location>
</feature>
<keyword evidence="4" id="KW-1185">Reference proteome</keyword>
<feature type="domain" description="CAAX prenyl protease 2/Lysostaphin resistance protein A-like" evidence="2">
    <location>
        <begin position="141"/>
        <end position="229"/>
    </location>
</feature>
<reference evidence="3" key="1">
    <citation type="submission" date="2020-08" db="EMBL/GenBank/DDBJ databases">
        <title>Genome public.</title>
        <authorList>
            <person name="Liu C."/>
            <person name="Sun Q."/>
        </authorList>
    </citation>
    <scope>NUCLEOTIDE SEQUENCE</scope>
    <source>
        <strain evidence="3">BX22</strain>
    </source>
</reference>
<sequence length="290" mass="33045">MDKIEGDVPCIMGEKFGELEIWNVLVQLFVLGLICHILHNIMQNILGMDLNVVWIATFYIFAPFIMIRSLRMNGVDAEVIGEPSVQHVPWILLISIKFLLILFSWLSQSVGVPLASLVYPKIYTEVLSLLSEHTHVSADVNSILMLIISFTFVPIFEELLFRGYLLNKWRDKIGLGKAIIMSSLLFACVHFDIMLFLGYFASGIFYSLVYLRTKRLIVPIILHSLTNLVSSFTTFLPSLPLTSIEELQSALLVALIVYLMLIPIIAFILYRFYKHTAKMSPHQLNMKKSS</sequence>
<feature type="transmembrane region" description="Helical" evidence="1">
    <location>
        <begin position="50"/>
        <end position="70"/>
    </location>
</feature>
<keyword evidence="3" id="KW-0378">Hydrolase</keyword>
<dbReference type="GO" id="GO:0008237">
    <property type="term" value="F:metallopeptidase activity"/>
    <property type="evidence" value="ECO:0007669"/>
    <property type="project" value="UniProtKB-KW"/>
</dbReference>
<dbReference type="AlphaFoldDB" id="A0A923L5D8"/>
<keyword evidence="1" id="KW-0812">Transmembrane</keyword>
<dbReference type="InterPro" id="IPR003675">
    <property type="entry name" value="Rce1/LyrA-like_dom"/>
</dbReference>
<proteinExistence type="predicted"/>
<dbReference type="PANTHER" id="PTHR43592:SF15">
    <property type="entry name" value="CAAX AMINO TERMINAL PROTEASE FAMILY PROTEIN"/>
    <property type="match status" value="1"/>
</dbReference>
<evidence type="ECO:0000256" key="1">
    <source>
        <dbReference type="SAM" id="Phobius"/>
    </source>
</evidence>
<dbReference type="PANTHER" id="PTHR43592">
    <property type="entry name" value="CAAX AMINO TERMINAL PROTEASE"/>
    <property type="match status" value="1"/>
</dbReference>
<comment type="caution">
    <text evidence="3">The sequence shown here is derived from an EMBL/GenBank/DDBJ whole genome shotgun (WGS) entry which is preliminary data.</text>
</comment>
<dbReference type="Pfam" id="PF02517">
    <property type="entry name" value="Rce1-like"/>
    <property type="match status" value="1"/>
</dbReference>
<keyword evidence="1" id="KW-1133">Transmembrane helix</keyword>